<accession>A0A371IPK4</accession>
<organism evidence="3 4">
    <name type="scientific">Romboutsia maritimum</name>
    <dbReference type="NCBI Taxonomy" id="2020948"/>
    <lineage>
        <taxon>Bacteria</taxon>
        <taxon>Bacillati</taxon>
        <taxon>Bacillota</taxon>
        <taxon>Clostridia</taxon>
        <taxon>Peptostreptococcales</taxon>
        <taxon>Peptostreptococcaceae</taxon>
        <taxon>Romboutsia</taxon>
    </lineage>
</organism>
<comment type="caution">
    <text evidence="3">The sequence shown here is derived from an EMBL/GenBank/DDBJ whole genome shotgun (WGS) entry which is preliminary data.</text>
</comment>
<evidence type="ECO:0000313" key="4">
    <source>
        <dbReference type="Proteomes" id="UP000243494"/>
    </source>
</evidence>
<sequence length="245" mass="28948">MNKINLKNINMLRQVLQQYRELTFNSNKFFYYSYGKLDIKIQAILKSSNKTYEDIEDLISIDDLLNISISFDELTILFGCKRIETKTLNNIIKNISNNSSMIINNEFEDETYILFVYKGVTIDRKNKSIHIEFNDDAIRLFENIRTMPFCRIDFEDILNLENKYQMNLYLYALTILRGSEGVITMKIENLRNILGENSVIDDYNFINRFITKPAKEITENNNINLDIHIVRAKSNIKIRVNRLLK</sequence>
<protein>
    <submittedName>
        <fullName evidence="3">Replication initiation protein</fullName>
    </submittedName>
</protein>
<dbReference type="RefSeq" id="WP_115976341.1">
    <property type="nucleotide sequence ID" value="NZ_NOJZ02000069.1"/>
</dbReference>
<evidence type="ECO:0000313" key="3">
    <source>
        <dbReference type="EMBL" id="RDY22407.1"/>
    </source>
</evidence>
<dbReference type="Proteomes" id="UP000243494">
    <property type="component" value="Unassembled WGS sequence"/>
</dbReference>
<evidence type="ECO:0000259" key="2">
    <source>
        <dbReference type="Pfam" id="PF01051"/>
    </source>
</evidence>
<dbReference type="GO" id="GO:0003887">
    <property type="term" value="F:DNA-directed DNA polymerase activity"/>
    <property type="evidence" value="ECO:0007669"/>
    <property type="project" value="InterPro"/>
</dbReference>
<dbReference type="GO" id="GO:0006270">
    <property type="term" value="P:DNA replication initiation"/>
    <property type="evidence" value="ECO:0007669"/>
    <property type="project" value="InterPro"/>
</dbReference>
<keyword evidence="4" id="KW-1185">Reference proteome</keyword>
<dbReference type="InterPro" id="IPR000525">
    <property type="entry name" value="Initiator_Rep_WH1"/>
</dbReference>
<feature type="domain" description="Initiator Rep protein WH1" evidence="2">
    <location>
        <begin position="63"/>
        <end position="170"/>
    </location>
</feature>
<reference evidence="3 4" key="1">
    <citation type="journal article" date="2017" name="Genome Announc.">
        <title>Draft Genome Sequence of Romboutsia maritimum sp. nov. Strain CCRI-22766(T), Isolated from Coastal Estuarine Mud.</title>
        <authorList>
            <person name="Maheux A.F."/>
            <person name="Boudreau D.K."/>
            <person name="Berube E."/>
            <person name="Boissinot M."/>
            <person name="Raymond F."/>
            <person name="Brodeur S."/>
            <person name="Corbeil J."/>
            <person name="Brightwell G."/>
            <person name="Broda D."/>
            <person name="Omar R.F."/>
            <person name="Bergeron M.G."/>
        </authorList>
    </citation>
    <scope>NUCLEOTIDE SEQUENCE [LARGE SCALE GENOMIC DNA]</scope>
    <source>
        <strain evidence="3 4">CCRI-22766</strain>
    </source>
</reference>
<dbReference type="EMBL" id="NOJZ02000069">
    <property type="protein sequence ID" value="RDY22407.1"/>
    <property type="molecule type" value="Genomic_DNA"/>
</dbReference>
<comment type="similarity">
    <text evidence="1">Belongs to the initiator RepB protein family.</text>
</comment>
<gene>
    <name evidence="3" type="ORF">CHF27_013605</name>
</gene>
<dbReference type="InterPro" id="IPR036388">
    <property type="entry name" value="WH-like_DNA-bd_sf"/>
</dbReference>
<dbReference type="AlphaFoldDB" id="A0A371IPK4"/>
<dbReference type="Pfam" id="PF01051">
    <property type="entry name" value="Rep3_N"/>
    <property type="match status" value="1"/>
</dbReference>
<proteinExistence type="inferred from homology"/>
<dbReference type="Gene3D" id="1.10.10.10">
    <property type="entry name" value="Winged helix-like DNA-binding domain superfamily/Winged helix DNA-binding domain"/>
    <property type="match status" value="1"/>
</dbReference>
<dbReference type="SUPFAM" id="SSF46785">
    <property type="entry name" value="Winged helix' DNA-binding domain"/>
    <property type="match status" value="1"/>
</dbReference>
<name>A0A371IPK4_9FIRM</name>
<evidence type="ECO:0000256" key="1">
    <source>
        <dbReference type="ARBA" id="ARBA00038283"/>
    </source>
</evidence>
<dbReference type="InterPro" id="IPR036390">
    <property type="entry name" value="WH_DNA-bd_sf"/>
</dbReference>